<gene>
    <name evidence="2" type="ORF">ACFFU4_04260</name>
</gene>
<dbReference type="EMBL" id="JBHMEC010000008">
    <property type="protein sequence ID" value="MFB9148961.1"/>
    <property type="molecule type" value="Genomic_DNA"/>
</dbReference>
<sequence>MSNPKSIILSERVSSKFFSPAKKRVVDRFLEWFAQSDATKIDRHLFLAYGHEVGTRAVLSDLEKALSTRSSDEQDFRAELRAAVLDHRRRMDGNPMVVDIISAPWWIPFVANCDLDRISILEIRRLDAWLRWMTDKGRTSPTAADFLEYGARFDSEVPLVSLQTTLAKLDLPNIPSLALDLPKAIAQKRAQCRGTRHSQSRTHWPRELSVAPEELPSDWRTTLKAFRSLDALSDNQAPSHKTVGSHERRLRELAWSCCTTGNPVELTAEAVARHARIMKQRGCRATSRDINISFLVRFAEYLTTATDTRAAPSESSARMSVAPHAPIGVSTQRAPVPAG</sequence>
<reference evidence="2 3" key="1">
    <citation type="submission" date="2024-09" db="EMBL/GenBank/DDBJ databases">
        <authorList>
            <person name="Sun Q."/>
            <person name="Mori K."/>
        </authorList>
    </citation>
    <scope>NUCLEOTIDE SEQUENCE [LARGE SCALE GENOMIC DNA]</scope>
    <source>
        <strain evidence="2 3">CECT 9424</strain>
    </source>
</reference>
<proteinExistence type="predicted"/>
<evidence type="ECO:0000313" key="3">
    <source>
        <dbReference type="Proteomes" id="UP001589670"/>
    </source>
</evidence>
<protein>
    <recommendedName>
        <fullName evidence="4">Core-binding (CB) domain-containing protein</fullName>
    </recommendedName>
</protein>
<evidence type="ECO:0000256" key="1">
    <source>
        <dbReference type="SAM" id="MobiDB-lite"/>
    </source>
</evidence>
<keyword evidence="3" id="KW-1185">Reference proteome</keyword>
<evidence type="ECO:0000313" key="2">
    <source>
        <dbReference type="EMBL" id="MFB9148961.1"/>
    </source>
</evidence>
<accession>A0ABV5HYM9</accession>
<name>A0ABV5HYM9_9RHOB</name>
<dbReference type="Proteomes" id="UP001589670">
    <property type="component" value="Unassembled WGS sequence"/>
</dbReference>
<feature type="region of interest" description="Disordered" evidence="1">
    <location>
        <begin position="307"/>
        <end position="339"/>
    </location>
</feature>
<evidence type="ECO:0008006" key="4">
    <source>
        <dbReference type="Google" id="ProtNLM"/>
    </source>
</evidence>
<dbReference type="RefSeq" id="WP_377067387.1">
    <property type="nucleotide sequence ID" value="NZ_JBHMEC010000008.1"/>
</dbReference>
<feature type="compositionally biased region" description="Polar residues" evidence="1">
    <location>
        <begin position="307"/>
        <end position="318"/>
    </location>
</feature>
<organism evidence="2 3">
    <name type="scientific">Roseovarius ramblicola</name>
    <dbReference type="NCBI Taxonomy" id="2022336"/>
    <lineage>
        <taxon>Bacteria</taxon>
        <taxon>Pseudomonadati</taxon>
        <taxon>Pseudomonadota</taxon>
        <taxon>Alphaproteobacteria</taxon>
        <taxon>Rhodobacterales</taxon>
        <taxon>Roseobacteraceae</taxon>
        <taxon>Roseovarius</taxon>
    </lineage>
</organism>
<comment type="caution">
    <text evidence="2">The sequence shown here is derived from an EMBL/GenBank/DDBJ whole genome shotgun (WGS) entry which is preliminary data.</text>
</comment>